<feature type="compositionally biased region" description="Low complexity" evidence="3">
    <location>
        <begin position="39"/>
        <end position="49"/>
    </location>
</feature>
<feature type="region of interest" description="Disordered" evidence="3">
    <location>
        <begin position="39"/>
        <end position="92"/>
    </location>
</feature>
<evidence type="ECO:0000313" key="5">
    <source>
        <dbReference type="Proteomes" id="UP000321534"/>
    </source>
</evidence>
<gene>
    <name evidence="4" type="ORF">TAE01_26140</name>
</gene>
<evidence type="ECO:0000256" key="2">
    <source>
        <dbReference type="ARBA" id="ARBA00022649"/>
    </source>
</evidence>
<keyword evidence="2" id="KW-1277">Toxin-antitoxin system</keyword>
<dbReference type="AlphaFoldDB" id="A0A512D2X6"/>
<feature type="region of interest" description="Disordered" evidence="3">
    <location>
        <begin position="1"/>
        <end position="20"/>
    </location>
</feature>
<dbReference type="InterPro" id="IPR003477">
    <property type="entry name" value="PemK-like"/>
</dbReference>
<dbReference type="Gene3D" id="2.30.30.110">
    <property type="match status" value="1"/>
</dbReference>
<dbReference type="SUPFAM" id="SSF50118">
    <property type="entry name" value="Cell growth inhibitor/plasmid maintenance toxic component"/>
    <property type="match status" value="1"/>
</dbReference>
<evidence type="ECO:0000313" key="4">
    <source>
        <dbReference type="EMBL" id="GEO30804.1"/>
    </source>
</evidence>
<keyword evidence="5" id="KW-1185">Reference proteome</keyword>
<comment type="similarity">
    <text evidence="1">Belongs to the PemK/MazF family.</text>
</comment>
<evidence type="ECO:0000256" key="1">
    <source>
        <dbReference type="ARBA" id="ARBA00007521"/>
    </source>
</evidence>
<organism evidence="4 5">
    <name type="scientific">Terrabacter aerolatus</name>
    <dbReference type="NCBI Taxonomy" id="422442"/>
    <lineage>
        <taxon>Bacteria</taxon>
        <taxon>Bacillati</taxon>
        <taxon>Actinomycetota</taxon>
        <taxon>Actinomycetes</taxon>
        <taxon>Micrococcales</taxon>
        <taxon>Intrasporangiaceae</taxon>
        <taxon>Terrabacter</taxon>
    </lineage>
</organism>
<evidence type="ECO:0008006" key="6">
    <source>
        <dbReference type="Google" id="ProtNLM"/>
    </source>
</evidence>
<accession>A0A512D2X6</accession>
<dbReference type="GO" id="GO:0003677">
    <property type="term" value="F:DNA binding"/>
    <property type="evidence" value="ECO:0007669"/>
    <property type="project" value="InterPro"/>
</dbReference>
<dbReference type="Pfam" id="PF02452">
    <property type="entry name" value="PemK_toxin"/>
    <property type="match status" value="1"/>
</dbReference>
<dbReference type="Proteomes" id="UP000321534">
    <property type="component" value="Unassembled WGS sequence"/>
</dbReference>
<dbReference type="EMBL" id="BJYX01000013">
    <property type="protein sequence ID" value="GEO30804.1"/>
    <property type="molecule type" value="Genomic_DNA"/>
</dbReference>
<evidence type="ECO:0000256" key="3">
    <source>
        <dbReference type="SAM" id="MobiDB-lite"/>
    </source>
</evidence>
<protein>
    <recommendedName>
        <fullName evidence="6">mRNA interferase PemK</fullName>
    </recommendedName>
</protein>
<dbReference type="OrthoDB" id="5184628at2"/>
<reference evidence="4 5" key="1">
    <citation type="submission" date="2019-07" db="EMBL/GenBank/DDBJ databases">
        <title>Whole genome shotgun sequence of Terrabacter aerolatus NBRC 106305.</title>
        <authorList>
            <person name="Hosoyama A."/>
            <person name="Uohara A."/>
            <person name="Ohji S."/>
            <person name="Ichikawa N."/>
        </authorList>
    </citation>
    <scope>NUCLEOTIDE SEQUENCE [LARGE SCALE GENOMIC DNA]</scope>
    <source>
        <strain evidence="4 5">NBRC 106305</strain>
    </source>
</reference>
<proteinExistence type="inferred from homology"/>
<sequence>MVRITVDPVSGTNGNGRAATVIPMPSTFERLLDRLRGVVRGSVSRTGPRTPAGPDRTRPAQPTPGGGAPYPGDATRLPDTTYAPRPDGRPDPGEIVWTWVPYEEDHSQGKDRPVLVVGREGGWLVGLPLTSKDHDRDEQQERRSGREWVDIGSGAWDGRGRPSEVRVNRLVRIDPDGVRREGAVLPRDRYDMVVAAARALHRN</sequence>
<comment type="caution">
    <text evidence="4">The sequence shown here is derived from an EMBL/GenBank/DDBJ whole genome shotgun (WGS) entry which is preliminary data.</text>
</comment>
<name>A0A512D2X6_9MICO</name>
<dbReference type="InterPro" id="IPR011067">
    <property type="entry name" value="Plasmid_toxin/cell-grow_inhib"/>
</dbReference>